<dbReference type="InterPro" id="IPR006235">
    <property type="entry name" value="OAc-hSer/O-AcSer_sulfhydrylase"/>
</dbReference>
<name>A0ABU3C5F7_9FLAO</name>
<organism evidence="6 7">
    <name type="scientific">Autumnicola tepida</name>
    <dbReference type="NCBI Taxonomy" id="3075595"/>
    <lineage>
        <taxon>Bacteria</taxon>
        <taxon>Pseudomonadati</taxon>
        <taxon>Bacteroidota</taxon>
        <taxon>Flavobacteriia</taxon>
        <taxon>Flavobacteriales</taxon>
        <taxon>Flavobacteriaceae</taxon>
        <taxon>Autumnicola</taxon>
    </lineage>
</organism>
<dbReference type="InterPro" id="IPR015421">
    <property type="entry name" value="PyrdxlP-dep_Trfase_major"/>
</dbReference>
<evidence type="ECO:0000256" key="5">
    <source>
        <dbReference type="RuleBase" id="RU362118"/>
    </source>
</evidence>
<keyword evidence="4 5" id="KW-0663">Pyridoxal phosphate</keyword>
<dbReference type="Pfam" id="PF01053">
    <property type="entry name" value="Cys_Met_Meta_PP"/>
    <property type="match status" value="1"/>
</dbReference>
<dbReference type="RefSeq" id="WP_311533232.1">
    <property type="nucleotide sequence ID" value="NZ_JAVRHQ010000001.1"/>
</dbReference>
<dbReference type="Gene3D" id="3.90.1150.10">
    <property type="entry name" value="Aspartate Aminotransferase, domain 1"/>
    <property type="match status" value="1"/>
</dbReference>
<gene>
    <name evidence="6" type="ORF">RM553_01615</name>
</gene>
<sequence>MSNPKFSTNALHAGHDVNANGGTRAIPIYQTTSYVFNNSQHAADLFSLAEPGFIYTRLNNPTNDILEQRLAALEGGIAAVVTASGTAAINTTLLTLLKTGDHIVASNSLYGGTYNLLSVTLPRLGIETTFVDPGNPENFKKAAKENTRAFFVESLGNPKLDVLDLEAISAEAKAHKVPFIVDNTVATPYLLNPIEYGADIVIHSLTKYINGNGTSLGGVVIDAGKFDWANGNFPEFTEPSPGYHGLVYHEALKEAAFIAKLRIEGLRDHGAALSPFNAFQILQGLETLKVRIKQHSENALELAKWLKQQEEVTWVNYPGLDDNKYNKLAKKYLPEGQSGIVTFGVQGGYEAARVVADETKIFSLLANIGDTKSLIIHPASTTHQQLDEKQQASAGVTQDLIRLSVGLEDLEDLKADLKEAFSKIEKKASV</sequence>
<reference evidence="6 7" key="1">
    <citation type="submission" date="2023-09" db="EMBL/GenBank/DDBJ databases">
        <authorList>
            <person name="Rey-Velasco X."/>
        </authorList>
    </citation>
    <scope>NUCLEOTIDE SEQUENCE [LARGE SCALE GENOMIC DNA]</scope>
    <source>
        <strain evidence="6 7">F363</strain>
    </source>
</reference>
<dbReference type="PANTHER" id="PTHR43797">
    <property type="entry name" value="HOMOCYSTEINE/CYSTEINE SYNTHASE"/>
    <property type="match status" value="1"/>
</dbReference>
<dbReference type="InterPro" id="IPR000277">
    <property type="entry name" value="Cys/Met-Metab_PyrdxlP-dep_enz"/>
</dbReference>
<comment type="caution">
    <text evidence="6">The sequence shown here is derived from an EMBL/GenBank/DDBJ whole genome shotgun (WGS) entry which is preliminary data.</text>
</comment>
<dbReference type="Proteomes" id="UP001262889">
    <property type="component" value="Unassembled WGS sequence"/>
</dbReference>
<proteinExistence type="inferred from homology"/>
<dbReference type="InterPro" id="IPR015424">
    <property type="entry name" value="PyrdxlP-dep_Trfase"/>
</dbReference>
<comment type="cofactor">
    <cofactor evidence="1 5">
        <name>pyridoxal 5'-phosphate</name>
        <dbReference type="ChEBI" id="CHEBI:597326"/>
    </cofactor>
</comment>
<evidence type="ECO:0000256" key="4">
    <source>
        <dbReference type="ARBA" id="ARBA00022898"/>
    </source>
</evidence>
<dbReference type="CDD" id="cd00614">
    <property type="entry name" value="CGS_like"/>
    <property type="match status" value="1"/>
</dbReference>
<dbReference type="EMBL" id="JAVRHQ010000001">
    <property type="protein sequence ID" value="MDT0641518.1"/>
    <property type="molecule type" value="Genomic_DNA"/>
</dbReference>
<keyword evidence="3" id="KW-0808">Transferase</keyword>
<dbReference type="PANTHER" id="PTHR43797:SF2">
    <property type="entry name" value="HOMOCYSTEINE_CYSTEINE SYNTHASE"/>
    <property type="match status" value="1"/>
</dbReference>
<dbReference type="NCBIfam" id="TIGR01326">
    <property type="entry name" value="OAH_OAS_sulfhy"/>
    <property type="match status" value="1"/>
</dbReference>
<evidence type="ECO:0000313" key="6">
    <source>
        <dbReference type="EMBL" id="MDT0641518.1"/>
    </source>
</evidence>
<evidence type="ECO:0000256" key="3">
    <source>
        <dbReference type="ARBA" id="ARBA00022679"/>
    </source>
</evidence>
<accession>A0ABU3C5F7</accession>
<evidence type="ECO:0000313" key="7">
    <source>
        <dbReference type="Proteomes" id="UP001262889"/>
    </source>
</evidence>
<dbReference type="PIRSF" id="PIRSF001434">
    <property type="entry name" value="CGS"/>
    <property type="match status" value="1"/>
</dbReference>
<evidence type="ECO:0000256" key="2">
    <source>
        <dbReference type="ARBA" id="ARBA00009077"/>
    </source>
</evidence>
<keyword evidence="7" id="KW-1185">Reference proteome</keyword>
<evidence type="ECO:0000256" key="1">
    <source>
        <dbReference type="ARBA" id="ARBA00001933"/>
    </source>
</evidence>
<dbReference type="SUPFAM" id="SSF53383">
    <property type="entry name" value="PLP-dependent transferases"/>
    <property type="match status" value="1"/>
</dbReference>
<comment type="similarity">
    <text evidence="2 5">Belongs to the trans-sulfuration enzymes family.</text>
</comment>
<protein>
    <submittedName>
        <fullName evidence="6">O-acetylhomoserine aminocarboxypropyltransferase/cysteine synthase family protein</fullName>
    </submittedName>
</protein>
<dbReference type="Gene3D" id="3.40.640.10">
    <property type="entry name" value="Type I PLP-dependent aspartate aminotransferase-like (Major domain)"/>
    <property type="match status" value="1"/>
</dbReference>
<dbReference type="InterPro" id="IPR015422">
    <property type="entry name" value="PyrdxlP-dep_Trfase_small"/>
</dbReference>